<evidence type="ECO:0000313" key="1">
    <source>
        <dbReference type="EMBL" id="PKK77264.1"/>
    </source>
</evidence>
<sequence length="68" mass="7681">MVDIFPNLSRKVGERKYIIQNISSLFKFYEVTFGNVSFDWIESHSPASKLTKSPTNSGIVKVDISGKQ</sequence>
<accession>A0A2N1NTR3</accession>
<dbReference type="VEuPathDB" id="FungiDB:FUN_001670"/>
<dbReference type="AlphaFoldDB" id="A0A2N1NTR3"/>
<gene>
    <name evidence="1" type="ORF">RhiirC2_732365</name>
</gene>
<reference evidence="1 2" key="1">
    <citation type="submission" date="2016-04" db="EMBL/GenBank/DDBJ databases">
        <title>Genome analyses suggest a sexual origin of heterokaryosis in a supposedly ancient asexual fungus.</title>
        <authorList>
            <person name="Ropars J."/>
            <person name="Sedzielewska K."/>
            <person name="Noel J."/>
            <person name="Charron P."/>
            <person name="Farinelli L."/>
            <person name="Marton T."/>
            <person name="Kruger M."/>
            <person name="Pelin A."/>
            <person name="Brachmann A."/>
            <person name="Corradi N."/>
        </authorList>
    </citation>
    <scope>NUCLEOTIDE SEQUENCE [LARGE SCALE GENOMIC DNA]</scope>
    <source>
        <strain evidence="1 2">C2</strain>
    </source>
</reference>
<protein>
    <submittedName>
        <fullName evidence="1">Uncharacterized protein</fullName>
    </submittedName>
</protein>
<dbReference type="VEuPathDB" id="FungiDB:RhiirA1_390032"/>
<proteinExistence type="predicted"/>
<name>A0A2N1NTR3_9GLOM</name>
<dbReference type="EMBL" id="LLXL01000138">
    <property type="protein sequence ID" value="PKK77264.1"/>
    <property type="molecule type" value="Genomic_DNA"/>
</dbReference>
<evidence type="ECO:0000313" key="2">
    <source>
        <dbReference type="Proteomes" id="UP000233469"/>
    </source>
</evidence>
<reference evidence="1 2" key="2">
    <citation type="submission" date="2017-10" db="EMBL/GenBank/DDBJ databases">
        <title>Extensive intraspecific genome diversity in a model arbuscular mycorrhizal fungus.</title>
        <authorList>
            <person name="Chen E.C.H."/>
            <person name="Morin E."/>
            <person name="Baudet D."/>
            <person name="Noel J."/>
            <person name="Ndikumana S."/>
            <person name="Charron P."/>
            <person name="St-Onge C."/>
            <person name="Giorgi J."/>
            <person name="Grigoriev I.V."/>
            <person name="Roux C."/>
            <person name="Martin F.M."/>
            <person name="Corradi N."/>
        </authorList>
    </citation>
    <scope>NUCLEOTIDE SEQUENCE [LARGE SCALE GENOMIC DNA]</scope>
    <source>
        <strain evidence="1 2">C2</strain>
    </source>
</reference>
<organism evidence="1 2">
    <name type="scientific">Rhizophagus irregularis</name>
    <dbReference type="NCBI Taxonomy" id="588596"/>
    <lineage>
        <taxon>Eukaryota</taxon>
        <taxon>Fungi</taxon>
        <taxon>Fungi incertae sedis</taxon>
        <taxon>Mucoromycota</taxon>
        <taxon>Glomeromycotina</taxon>
        <taxon>Glomeromycetes</taxon>
        <taxon>Glomerales</taxon>
        <taxon>Glomeraceae</taxon>
        <taxon>Rhizophagus</taxon>
    </lineage>
</organism>
<comment type="caution">
    <text evidence="1">The sequence shown here is derived from an EMBL/GenBank/DDBJ whole genome shotgun (WGS) entry which is preliminary data.</text>
</comment>
<dbReference type="Proteomes" id="UP000233469">
    <property type="component" value="Unassembled WGS sequence"/>
</dbReference>